<dbReference type="InterPro" id="IPR020930">
    <property type="entry name" value="Ribosomal_uL5_bac-type"/>
</dbReference>
<keyword evidence="5" id="KW-0694">RNA-binding</keyword>
<evidence type="ECO:0000256" key="4">
    <source>
        <dbReference type="ARBA" id="ARBA00035245"/>
    </source>
</evidence>
<keyword evidence="2 5" id="KW-0689">Ribosomal protein</keyword>
<evidence type="ECO:0000256" key="5">
    <source>
        <dbReference type="HAMAP-Rule" id="MF_01333"/>
    </source>
</evidence>
<dbReference type="PANTHER" id="PTHR11994">
    <property type="entry name" value="60S RIBOSOMAL PROTEIN L11-RELATED"/>
    <property type="match status" value="1"/>
</dbReference>
<evidence type="ECO:0000313" key="10">
    <source>
        <dbReference type="Proteomes" id="UP000178659"/>
    </source>
</evidence>
<reference evidence="9 10" key="1">
    <citation type="journal article" date="2016" name="Nat. Commun.">
        <title>Thousands of microbial genomes shed light on interconnected biogeochemical processes in an aquifer system.</title>
        <authorList>
            <person name="Anantharaman K."/>
            <person name="Brown C.T."/>
            <person name="Hug L.A."/>
            <person name="Sharon I."/>
            <person name="Castelle C.J."/>
            <person name="Probst A.J."/>
            <person name="Thomas B.C."/>
            <person name="Singh A."/>
            <person name="Wilkins M.J."/>
            <person name="Karaoz U."/>
            <person name="Brodie E.L."/>
            <person name="Williams K.H."/>
            <person name="Hubbard S.S."/>
            <person name="Banfield J.F."/>
        </authorList>
    </citation>
    <scope>NUCLEOTIDE SEQUENCE [LARGE SCALE GENOMIC DNA]</scope>
</reference>
<comment type="caution">
    <text evidence="9">The sequence shown here is derived from an EMBL/GenBank/DDBJ whole genome shotgun (WGS) entry which is preliminary data.</text>
</comment>
<protein>
    <recommendedName>
        <fullName evidence="4 5">Large ribosomal subunit protein uL5</fullName>
    </recommendedName>
</protein>
<comment type="function">
    <text evidence="5">This is 1 of the proteins that bind and probably mediate the attachment of the 5S RNA into the large ribosomal subunit, where it forms part of the central protuberance. In the 70S ribosome it contacts protein S13 of the 30S subunit (bridge B1b), connecting the 2 subunits; this bridge is implicated in subunit movement. Contacts the P site tRNA; the 5S rRNA and some of its associated proteins might help stabilize positioning of ribosome-bound tRNAs.</text>
</comment>
<dbReference type="GO" id="GO:0005840">
    <property type="term" value="C:ribosome"/>
    <property type="evidence" value="ECO:0007669"/>
    <property type="project" value="UniProtKB-KW"/>
</dbReference>
<name>A0A1G1VD90_9BACT</name>
<keyword evidence="5" id="KW-0820">tRNA-binding</keyword>
<dbReference type="GO" id="GO:0019843">
    <property type="term" value="F:rRNA binding"/>
    <property type="evidence" value="ECO:0007669"/>
    <property type="project" value="UniProtKB-UniRule"/>
</dbReference>
<dbReference type="InterPro" id="IPR022803">
    <property type="entry name" value="Ribosomal_uL5_dom_sf"/>
</dbReference>
<dbReference type="HAMAP" id="MF_01333_B">
    <property type="entry name" value="Ribosomal_uL5_B"/>
    <property type="match status" value="1"/>
</dbReference>
<sequence>MSLMEYYKKEVAPSLMSDLDIKNVMAVPRVEKVVLNVGIGTAKENKAELDVIVDELTRIAGQRPSVRKAKKSVAGFAIRQGQPVGVAATLRGKRMYDFLEKLFNIVLPRLRDFRGVSLGSSDKQGNYTLGMIENSVFPEIDLGKITKVHGLEITIVTNTKDSGQAAKLLERMGMPFEKEHIPI</sequence>
<evidence type="ECO:0000313" key="9">
    <source>
        <dbReference type="EMBL" id="OGY13287.1"/>
    </source>
</evidence>
<evidence type="ECO:0000256" key="1">
    <source>
        <dbReference type="ARBA" id="ARBA00008553"/>
    </source>
</evidence>
<dbReference type="InterPro" id="IPR031310">
    <property type="entry name" value="Ribosomal_uL5_N"/>
</dbReference>
<dbReference type="EMBL" id="MHCC01000017">
    <property type="protein sequence ID" value="OGY13287.1"/>
    <property type="molecule type" value="Genomic_DNA"/>
</dbReference>
<dbReference type="PIRSF" id="PIRSF002161">
    <property type="entry name" value="Ribosomal_L5"/>
    <property type="match status" value="1"/>
</dbReference>
<dbReference type="GO" id="GO:0000049">
    <property type="term" value="F:tRNA binding"/>
    <property type="evidence" value="ECO:0007669"/>
    <property type="project" value="UniProtKB-UniRule"/>
</dbReference>
<organism evidence="9 10">
    <name type="scientific">Candidatus Blackburnbacteria bacterium RIFCSPLOWO2_01_FULL_40_20</name>
    <dbReference type="NCBI Taxonomy" id="1797519"/>
    <lineage>
        <taxon>Bacteria</taxon>
        <taxon>Candidatus Blackburniibacteriota</taxon>
    </lineage>
</organism>
<dbReference type="InterPro" id="IPR031309">
    <property type="entry name" value="Ribosomal_uL5_C"/>
</dbReference>
<feature type="domain" description="Large ribosomal subunit protein uL5 C-terminal" evidence="8">
    <location>
        <begin position="83"/>
        <end position="176"/>
    </location>
</feature>
<evidence type="ECO:0000256" key="2">
    <source>
        <dbReference type="ARBA" id="ARBA00022980"/>
    </source>
</evidence>
<evidence type="ECO:0000259" key="8">
    <source>
        <dbReference type="Pfam" id="PF00673"/>
    </source>
</evidence>
<dbReference type="SUPFAM" id="SSF55282">
    <property type="entry name" value="RL5-like"/>
    <property type="match status" value="1"/>
</dbReference>
<keyword evidence="3 5" id="KW-0687">Ribonucleoprotein</keyword>
<accession>A0A1G1VD90</accession>
<dbReference type="Pfam" id="PF00673">
    <property type="entry name" value="Ribosomal_L5_C"/>
    <property type="match status" value="1"/>
</dbReference>
<dbReference type="GO" id="GO:0006412">
    <property type="term" value="P:translation"/>
    <property type="evidence" value="ECO:0007669"/>
    <property type="project" value="UniProtKB-UniRule"/>
</dbReference>
<keyword evidence="5" id="KW-0699">rRNA-binding</keyword>
<comment type="subunit">
    <text evidence="5">Part of the 50S ribosomal subunit; part of the 5S rRNA/L5/L18/L25 subcomplex. Contacts the 5S rRNA and the P site tRNA. Forms a bridge to the 30S subunit in the 70S ribosome.</text>
</comment>
<comment type="similarity">
    <text evidence="1 5 6">Belongs to the universal ribosomal protein uL5 family.</text>
</comment>
<evidence type="ECO:0000256" key="3">
    <source>
        <dbReference type="ARBA" id="ARBA00023274"/>
    </source>
</evidence>
<dbReference type="FunFam" id="3.30.1440.10:FF:000001">
    <property type="entry name" value="50S ribosomal protein L5"/>
    <property type="match status" value="1"/>
</dbReference>
<proteinExistence type="inferred from homology"/>
<dbReference type="NCBIfam" id="NF000585">
    <property type="entry name" value="PRK00010.1"/>
    <property type="match status" value="1"/>
</dbReference>
<dbReference type="Proteomes" id="UP000178659">
    <property type="component" value="Unassembled WGS sequence"/>
</dbReference>
<dbReference type="AlphaFoldDB" id="A0A1G1VD90"/>
<feature type="domain" description="Large ribosomal subunit protein uL5 N-terminal" evidence="7">
    <location>
        <begin position="23"/>
        <end position="79"/>
    </location>
</feature>
<evidence type="ECO:0000259" key="7">
    <source>
        <dbReference type="Pfam" id="PF00281"/>
    </source>
</evidence>
<dbReference type="Gene3D" id="3.30.1440.10">
    <property type="match status" value="1"/>
</dbReference>
<gene>
    <name evidence="5" type="primary">rplE</name>
    <name evidence="9" type="ORF">A3A77_02555</name>
</gene>
<evidence type="ECO:0000256" key="6">
    <source>
        <dbReference type="RuleBase" id="RU003930"/>
    </source>
</evidence>
<dbReference type="InterPro" id="IPR002132">
    <property type="entry name" value="Ribosomal_uL5"/>
</dbReference>
<dbReference type="GO" id="GO:1990904">
    <property type="term" value="C:ribonucleoprotein complex"/>
    <property type="evidence" value="ECO:0007669"/>
    <property type="project" value="UniProtKB-KW"/>
</dbReference>
<dbReference type="GO" id="GO:0003735">
    <property type="term" value="F:structural constituent of ribosome"/>
    <property type="evidence" value="ECO:0007669"/>
    <property type="project" value="InterPro"/>
</dbReference>
<dbReference type="Pfam" id="PF00281">
    <property type="entry name" value="Ribosomal_L5"/>
    <property type="match status" value="1"/>
</dbReference>